<dbReference type="Proteomes" id="UP001558613">
    <property type="component" value="Unassembled WGS sequence"/>
</dbReference>
<evidence type="ECO:0008006" key="4">
    <source>
        <dbReference type="Google" id="ProtNLM"/>
    </source>
</evidence>
<gene>
    <name evidence="2" type="ORF">QQF64_023851</name>
</gene>
<accession>A0ABR3NKG0</accession>
<evidence type="ECO:0000313" key="3">
    <source>
        <dbReference type="Proteomes" id="UP001558613"/>
    </source>
</evidence>
<organism evidence="2 3">
    <name type="scientific">Cirrhinus molitorella</name>
    <name type="common">mud carp</name>
    <dbReference type="NCBI Taxonomy" id="172907"/>
    <lineage>
        <taxon>Eukaryota</taxon>
        <taxon>Metazoa</taxon>
        <taxon>Chordata</taxon>
        <taxon>Craniata</taxon>
        <taxon>Vertebrata</taxon>
        <taxon>Euteleostomi</taxon>
        <taxon>Actinopterygii</taxon>
        <taxon>Neopterygii</taxon>
        <taxon>Teleostei</taxon>
        <taxon>Ostariophysi</taxon>
        <taxon>Cypriniformes</taxon>
        <taxon>Cyprinidae</taxon>
        <taxon>Labeoninae</taxon>
        <taxon>Labeonini</taxon>
        <taxon>Cirrhinus</taxon>
    </lineage>
</organism>
<feature type="region of interest" description="Disordered" evidence="1">
    <location>
        <begin position="40"/>
        <end position="70"/>
    </location>
</feature>
<keyword evidence="3" id="KW-1185">Reference proteome</keyword>
<protein>
    <recommendedName>
        <fullName evidence="4">Prolactin receptor</fullName>
    </recommendedName>
</protein>
<comment type="caution">
    <text evidence="2">The sequence shown here is derived from an EMBL/GenBank/DDBJ whole genome shotgun (WGS) entry which is preliminary data.</text>
</comment>
<evidence type="ECO:0000313" key="2">
    <source>
        <dbReference type="EMBL" id="KAL1277178.1"/>
    </source>
</evidence>
<proteinExistence type="predicted"/>
<reference evidence="2 3" key="1">
    <citation type="submission" date="2023-09" db="EMBL/GenBank/DDBJ databases">
        <authorList>
            <person name="Wang M."/>
        </authorList>
    </citation>
    <scope>NUCLEOTIDE SEQUENCE [LARGE SCALE GENOMIC DNA]</scope>
    <source>
        <strain evidence="2">GT-2023</strain>
        <tissue evidence="2">Liver</tissue>
    </source>
</reference>
<sequence>MEPKPTLVPSPSVDLDSLPCARAHIGIRTKTHHSNITIKTKTRQGQKCLHSKDTEWGRETTPNRSPHLHQDKGENLQLIHYFTCENPVYQDSTIDPNKFHMKPDYIQAPTVEVTKGTNLQLTKDPQHQQDINPDRIYDLQ</sequence>
<name>A0ABR3NKG0_9TELE</name>
<dbReference type="EMBL" id="JAYMGO010000003">
    <property type="protein sequence ID" value="KAL1277178.1"/>
    <property type="molecule type" value="Genomic_DNA"/>
</dbReference>
<evidence type="ECO:0000256" key="1">
    <source>
        <dbReference type="SAM" id="MobiDB-lite"/>
    </source>
</evidence>